<dbReference type="InterPro" id="IPR027417">
    <property type="entry name" value="P-loop_NTPase"/>
</dbReference>
<dbReference type="SUPFAM" id="SSF52540">
    <property type="entry name" value="P-loop containing nucleoside triphosphate hydrolases"/>
    <property type="match status" value="1"/>
</dbReference>
<evidence type="ECO:0000259" key="1">
    <source>
        <dbReference type="Pfam" id="PF00931"/>
    </source>
</evidence>
<dbReference type="InterPro" id="IPR002182">
    <property type="entry name" value="NB-ARC"/>
</dbReference>
<reference evidence="2" key="1">
    <citation type="journal article" date="2022" name="Plant J.">
        <title>Strategies of tolerance reflected in two North American maple genomes.</title>
        <authorList>
            <person name="McEvoy S.L."/>
            <person name="Sezen U.U."/>
            <person name="Trouern-Trend A."/>
            <person name="McMahon S.M."/>
            <person name="Schaberg P.G."/>
            <person name="Yang J."/>
            <person name="Wegrzyn J.L."/>
            <person name="Swenson N.G."/>
        </authorList>
    </citation>
    <scope>NUCLEOTIDE SEQUENCE</scope>
    <source>
        <strain evidence="2">NS2018</strain>
    </source>
</reference>
<dbReference type="EMBL" id="JAUESC010000384">
    <property type="protein sequence ID" value="KAK0583423.1"/>
    <property type="molecule type" value="Genomic_DNA"/>
</dbReference>
<organism evidence="2 3">
    <name type="scientific">Acer saccharum</name>
    <name type="common">Sugar maple</name>
    <dbReference type="NCBI Taxonomy" id="4024"/>
    <lineage>
        <taxon>Eukaryota</taxon>
        <taxon>Viridiplantae</taxon>
        <taxon>Streptophyta</taxon>
        <taxon>Embryophyta</taxon>
        <taxon>Tracheophyta</taxon>
        <taxon>Spermatophyta</taxon>
        <taxon>Magnoliopsida</taxon>
        <taxon>eudicotyledons</taxon>
        <taxon>Gunneridae</taxon>
        <taxon>Pentapetalae</taxon>
        <taxon>rosids</taxon>
        <taxon>malvids</taxon>
        <taxon>Sapindales</taxon>
        <taxon>Sapindaceae</taxon>
        <taxon>Hippocastanoideae</taxon>
        <taxon>Acereae</taxon>
        <taxon>Acer</taxon>
    </lineage>
</organism>
<name>A0AA39VML8_ACESA</name>
<dbReference type="AlphaFoldDB" id="A0AA39VML8"/>
<feature type="domain" description="NB-ARC" evidence="1">
    <location>
        <begin position="4"/>
        <end position="87"/>
    </location>
</feature>
<accession>A0AA39VML8</accession>
<dbReference type="Proteomes" id="UP001168877">
    <property type="component" value="Unassembled WGS sequence"/>
</dbReference>
<evidence type="ECO:0000313" key="3">
    <source>
        <dbReference type="Proteomes" id="UP001168877"/>
    </source>
</evidence>
<keyword evidence="3" id="KW-1185">Reference proteome</keyword>
<gene>
    <name evidence="2" type="ORF">LWI29_036853</name>
</gene>
<dbReference type="GO" id="GO:0043531">
    <property type="term" value="F:ADP binding"/>
    <property type="evidence" value="ECO:0007669"/>
    <property type="project" value="InterPro"/>
</dbReference>
<evidence type="ECO:0000313" key="2">
    <source>
        <dbReference type="EMBL" id="KAK0583423.1"/>
    </source>
</evidence>
<proteinExistence type="predicted"/>
<reference evidence="2" key="2">
    <citation type="submission" date="2023-06" db="EMBL/GenBank/DDBJ databases">
        <authorList>
            <person name="Swenson N.G."/>
            <person name="Wegrzyn J.L."/>
            <person name="Mcevoy S.L."/>
        </authorList>
    </citation>
    <scope>NUCLEOTIDE SEQUENCE</scope>
    <source>
        <strain evidence="2">NS2018</strain>
        <tissue evidence="2">Leaf</tissue>
    </source>
</reference>
<protein>
    <recommendedName>
        <fullName evidence="1">NB-ARC domain-containing protein</fullName>
    </recommendedName>
</protein>
<dbReference type="Gene3D" id="3.40.50.300">
    <property type="entry name" value="P-loop containing nucleotide triphosphate hydrolases"/>
    <property type="match status" value="1"/>
</dbReference>
<dbReference type="Pfam" id="PF00931">
    <property type="entry name" value="NB-ARC"/>
    <property type="match status" value="1"/>
</dbReference>
<comment type="caution">
    <text evidence="2">The sequence shown here is derived from an EMBL/GenBank/DDBJ whole genome shotgun (WGS) entry which is preliminary data.</text>
</comment>
<sequence>MKTEKLQHMGDKDLERYLHESLQERSYLLVIDDIWKKEAWESIKRAFYAHCNNGSKVIITTHSKEVAENLDEITYDHQLLFLTFDKS</sequence>